<dbReference type="RefSeq" id="WP_129968424.1">
    <property type="nucleotide sequence ID" value="NZ_JACCEW010000002.1"/>
</dbReference>
<evidence type="ECO:0000313" key="1">
    <source>
        <dbReference type="EMBL" id="NYT36446.1"/>
    </source>
</evidence>
<gene>
    <name evidence="1" type="ORF">H0A68_06140</name>
</gene>
<organism evidence="1 2">
    <name type="scientific">Allopusillimonas soli</name>
    <dbReference type="NCBI Taxonomy" id="659016"/>
    <lineage>
        <taxon>Bacteria</taxon>
        <taxon>Pseudomonadati</taxon>
        <taxon>Pseudomonadota</taxon>
        <taxon>Betaproteobacteria</taxon>
        <taxon>Burkholderiales</taxon>
        <taxon>Alcaligenaceae</taxon>
        <taxon>Allopusillimonas</taxon>
    </lineage>
</organism>
<protein>
    <submittedName>
        <fullName evidence="1">Uncharacterized protein</fullName>
    </submittedName>
</protein>
<comment type="caution">
    <text evidence="1">The sequence shown here is derived from an EMBL/GenBank/DDBJ whole genome shotgun (WGS) entry which is preliminary data.</text>
</comment>
<sequence>MADLSVEGKKELIYTGERFKEIALEMHQMLEEKKKLENISDLSDMERRRRVYTIERIKRLKGEKEELHKVRQRLAI</sequence>
<name>A0A853FEH6_9BURK</name>
<reference evidence="1 2" key="1">
    <citation type="submission" date="2020-07" db="EMBL/GenBank/DDBJ databases">
        <title>Taxonomic revisions and descriptions of new bacterial species based on genomic comparisons in the high-G+C-content subgroup of the family Alcaligenaceae.</title>
        <authorList>
            <person name="Szabo A."/>
            <person name="Felfoldi T."/>
        </authorList>
    </citation>
    <scope>NUCLEOTIDE SEQUENCE [LARGE SCALE GENOMIC DNA]</scope>
    <source>
        <strain evidence="1 2">DSM 25264</strain>
    </source>
</reference>
<dbReference type="AlphaFoldDB" id="A0A853FEH6"/>
<keyword evidence="2" id="KW-1185">Reference proteome</keyword>
<accession>A0A853FEH6</accession>
<evidence type="ECO:0000313" key="2">
    <source>
        <dbReference type="Proteomes" id="UP000580517"/>
    </source>
</evidence>
<dbReference type="EMBL" id="JACCEW010000002">
    <property type="protein sequence ID" value="NYT36446.1"/>
    <property type="molecule type" value="Genomic_DNA"/>
</dbReference>
<dbReference type="Proteomes" id="UP000580517">
    <property type="component" value="Unassembled WGS sequence"/>
</dbReference>
<proteinExistence type="predicted"/>